<dbReference type="PANTHER" id="PTHR30055:SF238">
    <property type="entry name" value="MYCOFACTOCIN BIOSYNTHESIS TRANSCRIPTIONAL REGULATOR MFTR-RELATED"/>
    <property type="match status" value="1"/>
</dbReference>
<evidence type="ECO:0000313" key="6">
    <source>
        <dbReference type="EMBL" id="SFK47086.1"/>
    </source>
</evidence>
<dbReference type="PANTHER" id="PTHR30055">
    <property type="entry name" value="HTH-TYPE TRANSCRIPTIONAL REGULATOR RUTR"/>
    <property type="match status" value="1"/>
</dbReference>
<protein>
    <submittedName>
        <fullName evidence="6">DNA-binding transcriptional regulator, AcrR family</fullName>
    </submittedName>
</protein>
<dbReference type="GO" id="GO:0003700">
    <property type="term" value="F:DNA-binding transcription factor activity"/>
    <property type="evidence" value="ECO:0007669"/>
    <property type="project" value="TreeGrafter"/>
</dbReference>
<keyword evidence="2 4" id="KW-0238">DNA-binding</keyword>
<evidence type="ECO:0000256" key="1">
    <source>
        <dbReference type="ARBA" id="ARBA00023015"/>
    </source>
</evidence>
<keyword evidence="3" id="KW-0804">Transcription</keyword>
<dbReference type="GO" id="GO:0000976">
    <property type="term" value="F:transcription cis-regulatory region binding"/>
    <property type="evidence" value="ECO:0007669"/>
    <property type="project" value="TreeGrafter"/>
</dbReference>
<name>A0A1I3ZTY3_9PSEU</name>
<gene>
    <name evidence="6" type="ORF">SAMN05421835_1226</name>
</gene>
<dbReference type="RefSeq" id="WP_091513599.1">
    <property type="nucleotide sequence ID" value="NZ_CBDQZW010000020.1"/>
</dbReference>
<feature type="DNA-binding region" description="H-T-H motif" evidence="4">
    <location>
        <begin position="29"/>
        <end position="48"/>
    </location>
</feature>
<organism evidence="6 7">
    <name type="scientific">Amycolatopsis sacchari</name>
    <dbReference type="NCBI Taxonomy" id="115433"/>
    <lineage>
        <taxon>Bacteria</taxon>
        <taxon>Bacillati</taxon>
        <taxon>Actinomycetota</taxon>
        <taxon>Actinomycetes</taxon>
        <taxon>Pseudonocardiales</taxon>
        <taxon>Pseudonocardiaceae</taxon>
        <taxon>Amycolatopsis</taxon>
    </lineage>
</organism>
<reference evidence="6 7" key="1">
    <citation type="submission" date="2016-10" db="EMBL/GenBank/DDBJ databases">
        <authorList>
            <person name="de Groot N.N."/>
        </authorList>
    </citation>
    <scope>NUCLEOTIDE SEQUENCE [LARGE SCALE GENOMIC DNA]</scope>
    <source>
        <strain evidence="6 7">DSM 44468</strain>
    </source>
</reference>
<dbReference type="PROSITE" id="PS50977">
    <property type="entry name" value="HTH_TETR_2"/>
    <property type="match status" value="1"/>
</dbReference>
<dbReference type="AlphaFoldDB" id="A0A1I3ZTY3"/>
<feature type="domain" description="HTH tetR-type" evidence="5">
    <location>
        <begin position="6"/>
        <end position="66"/>
    </location>
</feature>
<dbReference type="OrthoDB" id="4746440at2"/>
<dbReference type="Pfam" id="PF00440">
    <property type="entry name" value="TetR_N"/>
    <property type="match status" value="1"/>
</dbReference>
<accession>A0A1I3ZTY3</accession>
<evidence type="ECO:0000313" key="7">
    <source>
        <dbReference type="Proteomes" id="UP000199025"/>
    </source>
</evidence>
<keyword evidence="1" id="KW-0805">Transcription regulation</keyword>
<dbReference type="InterPro" id="IPR050109">
    <property type="entry name" value="HTH-type_TetR-like_transc_reg"/>
</dbReference>
<dbReference type="InterPro" id="IPR023772">
    <property type="entry name" value="DNA-bd_HTH_TetR-type_CS"/>
</dbReference>
<dbReference type="STRING" id="115433.SAMN05421835_1226"/>
<dbReference type="InterPro" id="IPR009057">
    <property type="entry name" value="Homeodomain-like_sf"/>
</dbReference>
<dbReference type="Proteomes" id="UP000199025">
    <property type="component" value="Unassembled WGS sequence"/>
</dbReference>
<evidence type="ECO:0000259" key="5">
    <source>
        <dbReference type="PROSITE" id="PS50977"/>
    </source>
</evidence>
<evidence type="ECO:0000256" key="3">
    <source>
        <dbReference type="ARBA" id="ARBA00023163"/>
    </source>
</evidence>
<evidence type="ECO:0000256" key="4">
    <source>
        <dbReference type="PROSITE-ProRule" id="PRU00335"/>
    </source>
</evidence>
<evidence type="ECO:0000256" key="2">
    <source>
        <dbReference type="ARBA" id="ARBA00023125"/>
    </source>
</evidence>
<sequence length="190" mass="20853">MGRWEPNTRQRLELAALELFAERGYESTTVAEITERAGVTKRTFFRYFADKREVLFSGQEALSQLFTDAIEGAPESATPIEVMAAGLDAVSVLFPPERLELVRRRQAIIAANTDLQERELLKLATVTTVMAAALGERGLPGPVARLTAEVGSLAFTTGFARWIAPDNNRPYAELAREALEELRVASAALS</sequence>
<dbReference type="Gene3D" id="1.10.357.10">
    <property type="entry name" value="Tetracycline Repressor, domain 2"/>
    <property type="match status" value="1"/>
</dbReference>
<proteinExistence type="predicted"/>
<dbReference type="SUPFAM" id="SSF46689">
    <property type="entry name" value="Homeodomain-like"/>
    <property type="match status" value="1"/>
</dbReference>
<keyword evidence="7" id="KW-1185">Reference proteome</keyword>
<dbReference type="EMBL" id="FORP01000022">
    <property type="protein sequence ID" value="SFK47086.1"/>
    <property type="molecule type" value="Genomic_DNA"/>
</dbReference>
<dbReference type="InterPro" id="IPR001647">
    <property type="entry name" value="HTH_TetR"/>
</dbReference>
<dbReference type="PRINTS" id="PR00455">
    <property type="entry name" value="HTHTETR"/>
</dbReference>
<dbReference type="PROSITE" id="PS01081">
    <property type="entry name" value="HTH_TETR_1"/>
    <property type="match status" value="1"/>
</dbReference>